<dbReference type="EMBL" id="JAVXUP010001132">
    <property type="protein sequence ID" value="KAK3015604.1"/>
    <property type="molecule type" value="Genomic_DNA"/>
</dbReference>
<accession>A0AA88VXT0</accession>
<evidence type="ECO:0000313" key="3">
    <source>
        <dbReference type="Proteomes" id="UP001188597"/>
    </source>
</evidence>
<sequence>MASLKAEKPAGSQPQVKKEPAKATPASKPAPKKVEQKPREVKKKRVGCHVALASQQQRTKNKDGSSSLIRQTST</sequence>
<dbReference type="AlphaFoldDB" id="A0AA88VXT0"/>
<proteinExistence type="predicted"/>
<dbReference type="Proteomes" id="UP001188597">
    <property type="component" value="Unassembled WGS sequence"/>
</dbReference>
<dbReference type="PANTHER" id="PTHR35831:SF2">
    <property type="entry name" value="OS01G0642200 PROTEIN"/>
    <property type="match status" value="1"/>
</dbReference>
<keyword evidence="3" id="KW-1185">Reference proteome</keyword>
<comment type="caution">
    <text evidence="2">The sequence shown here is derived from an EMBL/GenBank/DDBJ whole genome shotgun (WGS) entry which is preliminary data.</text>
</comment>
<evidence type="ECO:0000256" key="1">
    <source>
        <dbReference type="SAM" id="MobiDB-lite"/>
    </source>
</evidence>
<protein>
    <submittedName>
        <fullName evidence="2">Uncharacterized protein</fullName>
    </submittedName>
</protein>
<organism evidence="2 3">
    <name type="scientific">Escallonia herrerae</name>
    <dbReference type="NCBI Taxonomy" id="1293975"/>
    <lineage>
        <taxon>Eukaryota</taxon>
        <taxon>Viridiplantae</taxon>
        <taxon>Streptophyta</taxon>
        <taxon>Embryophyta</taxon>
        <taxon>Tracheophyta</taxon>
        <taxon>Spermatophyta</taxon>
        <taxon>Magnoliopsida</taxon>
        <taxon>eudicotyledons</taxon>
        <taxon>Gunneridae</taxon>
        <taxon>Pentapetalae</taxon>
        <taxon>asterids</taxon>
        <taxon>campanulids</taxon>
        <taxon>Escalloniales</taxon>
        <taxon>Escalloniaceae</taxon>
        <taxon>Escallonia</taxon>
    </lineage>
</organism>
<dbReference type="PANTHER" id="PTHR35831">
    <property type="entry name" value="OS01G0642200 PROTEIN"/>
    <property type="match status" value="1"/>
</dbReference>
<feature type="compositionally biased region" description="Polar residues" evidence="1">
    <location>
        <begin position="53"/>
        <end position="74"/>
    </location>
</feature>
<gene>
    <name evidence="2" type="ORF">RJ639_005832</name>
</gene>
<name>A0AA88VXT0_9ASTE</name>
<reference evidence="2" key="1">
    <citation type="submission" date="2022-12" db="EMBL/GenBank/DDBJ databases">
        <title>Draft genome assemblies for two species of Escallonia (Escalloniales).</title>
        <authorList>
            <person name="Chanderbali A."/>
            <person name="Dervinis C."/>
            <person name="Anghel I."/>
            <person name="Soltis D."/>
            <person name="Soltis P."/>
            <person name="Zapata F."/>
        </authorList>
    </citation>
    <scope>NUCLEOTIDE SEQUENCE</scope>
    <source>
        <strain evidence="2">UCBG64.0493</strain>
        <tissue evidence="2">Leaf</tissue>
    </source>
</reference>
<evidence type="ECO:0000313" key="2">
    <source>
        <dbReference type="EMBL" id="KAK3015604.1"/>
    </source>
</evidence>
<feature type="region of interest" description="Disordered" evidence="1">
    <location>
        <begin position="1"/>
        <end position="74"/>
    </location>
</feature>